<dbReference type="PIRSF" id="PIRSF016482">
    <property type="entry name" value="PilO"/>
    <property type="match status" value="1"/>
</dbReference>
<keyword evidence="1" id="KW-0472">Membrane</keyword>
<sequence length="211" mass="23839">MAMDLDEYRNLDIKEIGAWPLPAKLAVFLIIFVLIQTAAYFTFWQDQITQNTEATNKEQTLKDEYLDKKRRAVNLDAYKQQLVEIRQSLSELLKQLPKKSEMDALLTDINQAGVGRGLSFALFKPASQEIKTAEMAELPIQVQVSGSYHDFAQFASDIAQLPRIVNLKDIDISTSSKDGGMVMSATAKTFRYLDQQEIDEMSAQKQPEPGK</sequence>
<proteinExistence type="predicted"/>
<evidence type="ECO:0000313" key="2">
    <source>
        <dbReference type="EMBL" id="MCB6182551.1"/>
    </source>
</evidence>
<dbReference type="InterPro" id="IPR014717">
    <property type="entry name" value="Transl_elong_EF1B/ribsomal_bS6"/>
</dbReference>
<keyword evidence="3" id="KW-1185">Reference proteome</keyword>
<dbReference type="Gene3D" id="3.30.70.60">
    <property type="match status" value="1"/>
</dbReference>
<keyword evidence="1" id="KW-0812">Transmembrane</keyword>
<dbReference type="PANTHER" id="PTHR39555:SF1">
    <property type="entry name" value="TYPE IV PILUS INNER MEMBRANE COMPONENT PILO"/>
    <property type="match status" value="1"/>
</dbReference>
<dbReference type="EMBL" id="JAJBZT010000002">
    <property type="protein sequence ID" value="MCB6182551.1"/>
    <property type="molecule type" value="Genomic_DNA"/>
</dbReference>
<dbReference type="Pfam" id="PF04350">
    <property type="entry name" value="PilO"/>
    <property type="match status" value="1"/>
</dbReference>
<gene>
    <name evidence="2" type="ORF">LIN78_03175</name>
</gene>
<reference evidence="2" key="1">
    <citation type="submission" date="2021-10" db="EMBL/GenBank/DDBJ databases">
        <title>The complete genome sequence of Leeia sp. TBRC 13508.</title>
        <authorList>
            <person name="Charoenyingcharoen P."/>
            <person name="Yukphan P."/>
        </authorList>
    </citation>
    <scope>NUCLEOTIDE SEQUENCE</scope>
    <source>
        <strain evidence="2">TBRC 13508</strain>
    </source>
</reference>
<dbReference type="Proteomes" id="UP001165395">
    <property type="component" value="Unassembled WGS sequence"/>
</dbReference>
<dbReference type="RefSeq" id="WP_227178396.1">
    <property type="nucleotide sequence ID" value="NZ_JAJBZT010000002.1"/>
</dbReference>
<protein>
    <submittedName>
        <fullName evidence="2">Type 4a pilus biogenesis protein PilO</fullName>
    </submittedName>
</protein>
<feature type="transmembrane region" description="Helical" evidence="1">
    <location>
        <begin position="21"/>
        <end position="44"/>
    </location>
</feature>
<dbReference type="PANTHER" id="PTHR39555">
    <property type="entry name" value="FIMBRIAL ASSEMBLY PROTEIN PILO-LIKE PROTEIN-RELATED"/>
    <property type="match status" value="1"/>
</dbReference>
<evidence type="ECO:0000313" key="3">
    <source>
        <dbReference type="Proteomes" id="UP001165395"/>
    </source>
</evidence>
<accession>A0ABS8D2X0</accession>
<evidence type="ECO:0000256" key="1">
    <source>
        <dbReference type="SAM" id="Phobius"/>
    </source>
</evidence>
<dbReference type="Gene3D" id="1.10.287.540">
    <property type="entry name" value="Helix hairpin bin"/>
    <property type="match status" value="1"/>
</dbReference>
<comment type="caution">
    <text evidence="2">The sequence shown here is derived from an EMBL/GenBank/DDBJ whole genome shotgun (WGS) entry which is preliminary data.</text>
</comment>
<keyword evidence="1" id="KW-1133">Transmembrane helix</keyword>
<organism evidence="2 3">
    <name type="scientific">Leeia speluncae</name>
    <dbReference type="NCBI Taxonomy" id="2884804"/>
    <lineage>
        <taxon>Bacteria</taxon>
        <taxon>Pseudomonadati</taxon>
        <taxon>Pseudomonadota</taxon>
        <taxon>Betaproteobacteria</taxon>
        <taxon>Neisseriales</taxon>
        <taxon>Leeiaceae</taxon>
        <taxon>Leeia</taxon>
    </lineage>
</organism>
<name>A0ABS8D2X0_9NEIS</name>
<dbReference type="InterPro" id="IPR007445">
    <property type="entry name" value="PilO"/>
</dbReference>